<dbReference type="AlphaFoldDB" id="A0AAV1KHC8"/>
<dbReference type="EMBL" id="CAVLGL010000046">
    <property type="protein sequence ID" value="CAK1582471.1"/>
    <property type="molecule type" value="Genomic_DNA"/>
</dbReference>
<organism evidence="1 2">
    <name type="scientific">Parnassius mnemosyne</name>
    <name type="common">clouded apollo</name>
    <dbReference type="NCBI Taxonomy" id="213953"/>
    <lineage>
        <taxon>Eukaryota</taxon>
        <taxon>Metazoa</taxon>
        <taxon>Ecdysozoa</taxon>
        <taxon>Arthropoda</taxon>
        <taxon>Hexapoda</taxon>
        <taxon>Insecta</taxon>
        <taxon>Pterygota</taxon>
        <taxon>Neoptera</taxon>
        <taxon>Endopterygota</taxon>
        <taxon>Lepidoptera</taxon>
        <taxon>Glossata</taxon>
        <taxon>Ditrysia</taxon>
        <taxon>Papilionoidea</taxon>
        <taxon>Papilionidae</taxon>
        <taxon>Parnassiinae</taxon>
        <taxon>Parnassini</taxon>
        <taxon>Parnassius</taxon>
        <taxon>Driopa</taxon>
    </lineage>
</organism>
<sequence length="105" mass="12184">MVNVEPCYSYISSIVVARMGRLDRGRTTLSQNTSVKWQLDTAVFRMLRVENRRPILLEKRHTILFLTGDDASAFSFFIEDKCRCLWVTATTYHQVDCVLVCYSIL</sequence>
<protein>
    <submittedName>
        <fullName evidence="1">Uncharacterized protein</fullName>
    </submittedName>
</protein>
<reference evidence="1 2" key="1">
    <citation type="submission" date="2023-11" db="EMBL/GenBank/DDBJ databases">
        <authorList>
            <person name="Hedman E."/>
            <person name="Englund M."/>
            <person name="Stromberg M."/>
            <person name="Nyberg Akerstrom W."/>
            <person name="Nylinder S."/>
            <person name="Jareborg N."/>
            <person name="Kallberg Y."/>
            <person name="Kronander E."/>
        </authorList>
    </citation>
    <scope>NUCLEOTIDE SEQUENCE [LARGE SCALE GENOMIC DNA]</scope>
</reference>
<evidence type="ECO:0000313" key="2">
    <source>
        <dbReference type="Proteomes" id="UP001314205"/>
    </source>
</evidence>
<gene>
    <name evidence="1" type="ORF">PARMNEM_LOCUS3989</name>
</gene>
<proteinExistence type="predicted"/>
<keyword evidence="2" id="KW-1185">Reference proteome</keyword>
<dbReference type="Proteomes" id="UP001314205">
    <property type="component" value="Unassembled WGS sequence"/>
</dbReference>
<evidence type="ECO:0000313" key="1">
    <source>
        <dbReference type="EMBL" id="CAK1582471.1"/>
    </source>
</evidence>
<accession>A0AAV1KHC8</accession>
<name>A0AAV1KHC8_9NEOP</name>
<comment type="caution">
    <text evidence="1">The sequence shown here is derived from an EMBL/GenBank/DDBJ whole genome shotgun (WGS) entry which is preliminary data.</text>
</comment>